<evidence type="ECO:0000313" key="1">
    <source>
        <dbReference type="EMBL" id="KAH3893146.1"/>
    </source>
</evidence>
<organism evidence="1 2">
    <name type="scientific">Dreissena polymorpha</name>
    <name type="common">Zebra mussel</name>
    <name type="synonym">Mytilus polymorpha</name>
    <dbReference type="NCBI Taxonomy" id="45954"/>
    <lineage>
        <taxon>Eukaryota</taxon>
        <taxon>Metazoa</taxon>
        <taxon>Spiralia</taxon>
        <taxon>Lophotrochozoa</taxon>
        <taxon>Mollusca</taxon>
        <taxon>Bivalvia</taxon>
        <taxon>Autobranchia</taxon>
        <taxon>Heteroconchia</taxon>
        <taxon>Euheterodonta</taxon>
        <taxon>Imparidentia</taxon>
        <taxon>Neoheterodontei</taxon>
        <taxon>Myida</taxon>
        <taxon>Dreissenoidea</taxon>
        <taxon>Dreissenidae</taxon>
        <taxon>Dreissena</taxon>
    </lineage>
</organism>
<reference evidence="1" key="2">
    <citation type="submission" date="2020-11" db="EMBL/GenBank/DDBJ databases">
        <authorList>
            <person name="McCartney M.A."/>
            <person name="Auch B."/>
            <person name="Kono T."/>
            <person name="Mallez S."/>
            <person name="Becker A."/>
            <person name="Gohl D.M."/>
            <person name="Silverstein K.A.T."/>
            <person name="Koren S."/>
            <person name="Bechman K.B."/>
            <person name="Herman A."/>
            <person name="Abrahante J.E."/>
            <person name="Garbe J."/>
        </authorList>
    </citation>
    <scope>NUCLEOTIDE SEQUENCE</scope>
    <source>
        <strain evidence="1">Duluth1</strain>
        <tissue evidence="1">Whole animal</tissue>
    </source>
</reference>
<protein>
    <submittedName>
        <fullName evidence="1">Uncharacterized protein</fullName>
    </submittedName>
</protein>
<dbReference type="Proteomes" id="UP000828390">
    <property type="component" value="Unassembled WGS sequence"/>
</dbReference>
<proteinExistence type="predicted"/>
<gene>
    <name evidence="1" type="ORF">DPMN_017290</name>
</gene>
<reference evidence="1" key="1">
    <citation type="journal article" date="2019" name="bioRxiv">
        <title>The Genome of the Zebra Mussel, Dreissena polymorpha: A Resource for Invasive Species Research.</title>
        <authorList>
            <person name="McCartney M.A."/>
            <person name="Auch B."/>
            <person name="Kono T."/>
            <person name="Mallez S."/>
            <person name="Zhang Y."/>
            <person name="Obille A."/>
            <person name="Becker A."/>
            <person name="Abrahante J.E."/>
            <person name="Garbe J."/>
            <person name="Badalamenti J.P."/>
            <person name="Herman A."/>
            <person name="Mangelson H."/>
            <person name="Liachko I."/>
            <person name="Sullivan S."/>
            <person name="Sone E.D."/>
            <person name="Koren S."/>
            <person name="Silverstein K.A.T."/>
            <person name="Beckman K.B."/>
            <person name="Gohl D.M."/>
        </authorList>
    </citation>
    <scope>NUCLEOTIDE SEQUENCE</scope>
    <source>
        <strain evidence="1">Duluth1</strain>
        <tissue evidence="1">Whole animal</tissue>
    </source>
</reference>
<sequence length="108" mass="12043">MQLKTLSISVDIDIPGLLEALRGLNIKSLSLDVKYSCLTVDHEEPSLRSLSSLMQLKTLSISVDIDIPGLWEALRGLNIKSLSLDVKYSCLTVDHVEPSMHLYHRSHS</sequence>
<dbReference type="AlphaFoldDB" id="A0A9D4S690"/>
<dbReference type="EMBL" id="JAIWYP010000001">
    <property type="protein sequence ID" value="KAH3893146.1"/>
    <property type="molecule type" value="Genomic_DNA"/>
</dbReference>
<accession>A0A9D4S690</accession>
<keyword evidence="2" id="KW-1185">Reference proteome</keyword>
<comment type="caution">
    <text evidence="1">The sequence shown here is derived from an EMBL/GenBank/DDBJ whole genome shotgun (WGS) entry which is preliminary data.</text>
</comment>
<evidence type="ECO:0000313" key="2">
    <source>
        <dbReference type="Proteomes" id="UP000828390"/>
    </source>
</evidence>
<name>A0A9D4S690_DREPO</name>